<sequence>MTSRDDKNLLLIDPSIVDGSMINLYVTKIKSLCTDFQKFIYRNRNRFARNFIMLIIMNMIENDWFLFTLNIPFPIKREDACSEWTSCNKPKEMHGQIMEILLRTRIT</sequence>
<evidence type="ECO:0000313" key="3">
    <source>
        <dbReference type="Proteomes" id="UP000036932"/>
    </source>
</evidence>
<keyword evidence="1" id="KW-0812">Transmembrane</keyword>
<comment type="caution">
    <text evidence="2">The sequence shown here is derived from an EMBL/GenBank/DDBJ whole genome shotgun (WGS) entry which is preliminary data.</text>
</comment>
<reference evidence="3" key="1">
    <citation type="submission" date="2015-08" db="EMBL/GenBank/DDBJ databases">
        <title>Genome sequencing project for genomic taxonomy and phylogenomics of Bacillus-like bacteria.</title>
        <authorList>
            <person name="Liu B."/>
            <person name="Wang J."/>
            <person name="Zhu Y."/>
            <person name="Liu G."/>
            <person name="Chen Q."/>
            <person name="Chen Z."/>
            <person name="Lan J."/>
            <person name="Che J."/>
            <person name="Ge C."/>
            <person name="Shi H."/>
            <person name="Pan Z."/>
            <person name="Liu X."/>
        </authorList>
    </citation>
    <scope>NUCLEOTIDE SEQUENCE [LARGE SCALE GENOMIC DNA]</scope>
    <source>
        <strain evidence="3">FJAT-22460</strain>
    </source>
</reference>
<protein>
    <submittedName>
        <fullName evidence="2">Uncharacterized protein</fullName>
    </submittedName>
</protein>
<gene>
    <name evidence="2" type="ORF">AM231_10015</name>
</gene>
<evidence type="ECO:0000313" key="2">
    <source>
        <dbReference type="EMBL" id="KOR89440.1"/>
    </source>
</evidence>
<keyword evidence="1" id="KW-1133">Transmembrane helix</keyword>
<dbReference type="Proteomes" id="UP000036932">
    <property type="component" value="Unassembled WGS sequence"/>
</dbReference>
<feature type="transmembrane region" description="Helical" evidence="1">
    <location>
        <begin position="47"/>
        <end position="67"/>
    </location>
</feature>
<dbReference type="EMBL" id="LIUT01000001">
    <property type="protein sequence ID" value="KOR89440.1"/>
    <property type="molecule type" value="Genomic_DNA"/>
</dbReference>
<dbReference type="PATRIC" id="fig|1705565.3.peg.3989"/>
<keyword evidence="3" id="KW-1185">Reference proteome</keyword>
<keyword evidence="1" id="KW-0472">Membrane</keyword>
<organism evidence="2 3">
    <name type="scientific">Paenibacillus solani</name>
    <dbReference type="NCBI Taxonomy" id="1705565"/>
    <lineage>
        <taxon>Bacteria</taxon>
        <taxon>Bacillati</taxon>
        <taxon>Bacillota</taxon>
        <taxon>Bacilli</taxon>
        <taxon>Bacillales</taxon>
        <taxon>Paenibacillaceae</taxon>
        <taxon>Paenibacillus</taxon>
    </lineage>
</organism>
<dbReference type="AlphaFoldDB" id="A0A0M1P571"/>
<name>A0A0M1P571_9BACL</name>
<evidence type="ECO:0000256" key="1">
    <source>
        <dbReference type="SAM" id="Phobius"/>
    </source>
</evidence>
<accession>A0A0M1P571</accession>
<proteinExistence type="predicted"/>